<dbReference type="CDD" id="cd10806">
    <property type="entry name" value="YdjC_like_2"/>
    <property type="match status" value="1"/>
</dbReference>
<keyword evidence="5" id="KW-0479">Metal-binding</keyword>
<dbReference type="PANTHER" id="PTHR31609:SF1">
    <property type="entry name" value="CARBOHYDRATE DEACETYLASE"/>
    <property type="match status" value="1"/>
</dbReference>
<dbReference type="PANTHER" id="PTHR31609">
    <property type="entry name" value="YDJC DEACETYLASE FAMILY MEMBER"/>
    <property type="match status" value="1"/>
</dbReference>
<keyword evidence="7" id="KW-0460">Magnesium</keyword>
<evidence type="ECO:0000256" key="3">
    <source>
        <dbReference type="ARBA" id="ARBA00008843"/>
    </source>
</evidence>
<evidence type="ECO:0000256" key="4">
    <source>
        <dbReference type="ARBA" id="ARBA00018477"/>
    </source>
</evidence>
<comment type="similarity">
    <text evidence="3">Belongs to the YdjC deacetylase family.</text>
</comment>
<dbReference type="GO" id="GO:0019213">
    <property type="term" value="F:deacetylase activity"/>
    <property type="evidence" value="ECO:0007669"/>
    <property type="project" value="TreeGrafter"/>
</dbReference>
<organism evidence="9 10">
    <name type="scientific">Branchiostoma belcheri</name>
    <name type="common">Amphioxus</name>
    <dbReference type="NCBI Taxonomy" id="7741"/>
    <lineage>
        <taxon>Eukaryota</taxon>
        <taxon>Metazoa</taxon>
        <taxon>Chordata</taxon>
        <taxon>Cephalochordata</taxon>
        <taxon>Leptocardii</taxon>
        <taxon>Amphioxiformes</taxon>
        <taxon>Branchiostomatidae</taxon>
        <taxon>Branchiostoma</taxon>
    </lineage>
</organism>
<dbReference type="SUPFAM" id="SSF88713">
    <property type="entry name" value="Glycoside hydrolase/deacetylase"/>
    <property type="match status" value="1"/>
</dbReference>
<dbReference type="GO" id="GO:0016787">
    <property type="term" value="F:hydrolase activity"/>
    <property type="evidence" value="ECO:0007669"/>
    <property type="project" value="UniProtKB-KW"/>
</dbReference>
<proteinExistence type="inferred from homology"/>
<sequence>MKKLVVNADDFGYCPERNRGIVESYLHGDVTTASLMANTDAAEDAIKLAVLHAIPLGLHLNLTEGRPVSNRLRAGSSLVDGDGWFHGKLGVRKTAYSGSLDTAEVGEEIEAQLRWFADRLGKPPTHIDGHNHVHVLPGVRDVFAAAAAAAGVGWIRLPVQCDLPACPWVSEAQQDFFKEVEEDCRDAQQVFLQNGLKLTDSFVGLATMGSDMSVQRVCDSLRAAYKSANQEASSPGRSHVTCEIMVHPGYPSMLGCGGCGQGPDEFSLSHDRHHEMTVLGDERLKTFYKEEGIELSSFTDL</sequence>
<comment type="function">
    <text evidence="2">Probably catalyzes the deacetylation of acetylated carbohydrates an important step in the degradation of oligosaccharides.</text>
</comment>
<reference evidence="10" key="1">
    <citation type="submission" date="2025-08" db="UniProtKB">
        <authorList>
            <consortium name="RefSeq"/>
        </authorList>
    </citation>
    <scope>IDENTIFICATION</scope>
    <source>
        <tissue evidence="10">Gonad</tissue>
    </source>
</reference>
<dbReference type="AlphaFoldDB" id="A0A6P5ACX8"/>
<keyword evidence="6" id="KW-0378">Hydrolase</keyword>
<dbReference type="KEGG" id="bbel:109482754"/>
<evidence type="ECO:0000256" key="6">
    <source>
        <dbReference type="ARBA" id="ARBA00022801"/>
    </source>
</evidence>
<gene>
    <name evidence="10" type="primary">LOC109482754</name>
</gene>
<evidence type="ECO:0000256" key="1">
    <source>
        <dbReference type="ARBA" id="ARBA00001946"/>
    </source>
</evidence>
<name>A0A6P5ACX8_BRABE</name>
<dbReference type="InterPro" id="IPR006879">
    <property type="entry name" value="YdjC-like"/>
</dbReference>
<comment type="cofactor">
    <cofactor evidence="1">
        <name>Mg(2+)</name>
        <dbReference type="ChEBI" id="CHEBI:18420"/>
    </cofactor>
</comment>
<dbReference type="RefSeq" id="XP_019641147.1">
    <property type="nucleotide sequence ID" value="XM_019785588.1"/>
</dbReference>
<dbReference type="GO" id="GO:0005975">
    <property type="term" value="P:carbohydrate metabolic process"/>
    <property type="evidence" value="ECO:0007669"/>
    <property type="project" value="InterPro"/>
</dbReference>
<dbReference type="InterPro" id="IPR011330">
    <property type="entry name" value="Glyco_hydro/deAcase_b/a-brl"/>
</dbReference>
<evidence type="ECO:0000313" key="10">
    <source>
        <dbReference type="RefSeq" id="XP_019641147.1"/>
    </source>
</evidence>
<dbReference type="Gene3D" id="3.20.20.370">
    <property type="entry name" value="Glycoside hydrolase/deacetylase"/>
    <property type="match status" value="1"/>
</dbReference>
<accession>A0A6P5ACX8</accession>
<evidence type="ECO:0000313" key="9">
    <source>
        <dbReference type="Proteomes" id="UP000515135"/>
    </source>
</evidence>
<dbReference type="Proteomes" id="UP000515135">
    <property type="component" value="Unplaced"/>
</dbReference>
<evidence type="ECO:0000256" key="5">
    <source>
        <dbReference type="ARBA" id="ARBA00022723"/>
    </source>
</evidence>
<keyword evidence="8" id="KW-0119">Carbohydrate metabolism</keyword>
<protein>
    <recommendedName>
        <fullName evidence="4">Carbohydrate deacetylase</fullName>
    </recommendedName>
</protein>
<dbReference type="GO" id="GO:0046872">
    <property type="term" value="F:metal ion binding"/>
    <property type="evidence" value="ECO:0007669"/>
    <property type="project" value="UniProtKB-KW"/>
</dbReference>
<dbReference type="Pfam" id="PF04794">
    <property type="entry name" value="YdjC"/>
    <property type="match status" value="1"/>
</dbReference>
<keyword evidence="9" id="KW-1185">Reference proteome</keyword>
<evidence type="ECO:0000256" key="8">
    <source>
        <dbReference type="ARBA" id="ARBA00023277"/>
    </source>
</evidence>
<dbReference type="OrthoDB" id="8908051at2759"/>
<evidence type="ECO:0000256" key="2">
    <source>
        <dbReference type="ARBA" id="ARBA00003451"/>
    </source>
</evidence>
<evidence type="ECO:0000256" key="7">
    <source>
        <dbReference type="ARBA" id="ARBA00022842"/>
    </source>
</evidence>
<dbReference type="GeneID" id="109482754"/>